<proteinExistence type="predicted"/>
<dbReference type="EMBL" id="CP051152">
    <property type="protein sequence ID" value="QJQ04806.1"/>
    <property type="molecule type" value="Genomic_DNA"/>
</dbReference>
<organism evidence="3 4">
    <name type="scientific">Undibacterium piscinae</name>
    <dbReference type="NCBI Taxonomy" id="2495591"/>
    <lineage>
        <taxon>Bacteria</taxon>
        <taxon>Pseudomonadati</taxon>
        <taxon>Pseudomonadota</taxon>
        <taxon>Betaproteobacteria</taxon>
        <taxon>Burkholderiales</taxon>
        <taxon>Oxalobacteraceae</taxon>
        <taxon>Undibacterium</taxon>
    </lineage>
</organism>
<evidence type="ECO:0000313" key="4">
    <source>
        <dbReference type="Proteomes" id="UP000274350"/>
    </source>
</evidence>
<sequence>MNRKLNMFYSRFAVFLCLLPAVAGVSAEHLSSRNLVFDSSHGGNQTRTLVGVEAELPASSIGGVRTTDTKSKTMLSRTTGVKQHAAKKRRLSVDERRTLRRQIQEAEGDLYTQQK</sequence>
<protein>
    <recommendedName>
        <fullName evidence="5">DUF4148 domain-containing protein</fullName>
    </recommendedName>
</protein>
<keyword evidence="4" id="KW-1185">Reference proteome</keyword>
<evidence type="ECO:0008006" key="5">
    <source>
        <dbReference type="Google" id="ProtNLM"/>
    </source>
</evidence>
<dbReference type="KEGG" id="upi:EJG51_001860"/>
<dbReference type="Proteomes" id="UP000274350">
    <property type="component" value="Chromosome"/>
</dbReference>
<feature type="region of interest" description="Disordered" evidence="1">
    <location>
        <begin position="62"/>
        <end position="99"/>
    </location>
</feature>
<evidence type="ECO:0000256" key="2">
    <source>
        <dbReference type="SAM" id="SignalP"/>
    </source>
</evidence>
<reference evidence="3 4" key="1">
    <citation type="journal article" date="2019" name="Int. J. Syst. Evol. Microbiol.">
        <title>Undibacterium piscinae sp. nov., isolated from Korean shiner intestine.</title>
        <authorList>
            <person name="Lee S.Y."/>
            <person name="Kang W."/>
            <person name="Kim P.S."/>
            <person name="Kim H.S."/>
            <person name="Sung H."/>
            <person name="Shin N.R."/>
            <person name="Whon T.W."/>
            <person name="Yun J.H."/>
            <person name="Lee J.Y."/>
            <person name="Lee J.Y."/>
            <person name="Jung M.J."/>
            <person name="Jeong Y.S."/>
            <person name="Tak E.J."/>
            <person name="Han J.E."/>
            <person name="Hyun D.W."/>
            <person name="Kang M.S."/>
            <person name="Lee K.E."/>
            <person name="Lee B.H."/>
            <person name="Bae J.W."/>
        </authorList>
    </citation>
    <scope>NUCLEOTIDE SEQUENCE [LARGE SCALE GENOMIC DNA]</scope>
    <source>
        <strain evidence="3 4">S11R28</strain>
    </source>
</reference>
<dbReference type="AlphaFoldDB" id="A0A6M4A0B8"/>
<feature type="chain" id="PRO_5026657357" description="DUF4148 domain-containing protein" evidence="2">
    <location>
        <begin position="24"/>
        <end position="115"/>
    </location>
</feature>
<feature type="signal peptide" evidence="2">
    <location>
        <begin position="1"/>
        <end position="23"/>
    </location>
</feature>
<keyword evidence="2" id="KW-0732">Signal</keyword>
<evidence type="ECO:0000313" key="3">
    <source>
        <dbReference type="EMBL" id="QJQ04806.1"/>
    </source>
</evidence>
<evidence type="ECO:0000256" key="1">
    <source>
        <dbReference type="SAM" id="MobiDB-lite"/>
    </source>
</evidence>
<feature type="compositionally biased region" description="Polar residues" evidence="1">
    <location>
        <begin position="72"/>
        <end position="81"/>
    </location>
</feature>
<name>A0A6M4A0B8_9BURK</name>
<accession>A0A6M4A0B8</accession>
<gene>
    <name evidence="3" type="ORF">EJG51_001860</name>
</gene>